<dbReference type="AlphaFoldDB" id="A0A328WTI7"/>
<evidence type="ECO:0000313" key="6">
    <source>
        <dbReference type="Proteomes" id="UP000249518"/>
    </source>
</evidence>
<sequence>MKKLLLLVTSVSLLGATLQSNAQAPVLGTSSSFALFSTNGAVSNTGLSHLTGNVGTNNGPNNNFGNVDGVMHNANGTTALAAADLTLAYNQLNAAVPNFFPAPLLGNGETLNEGTYFINQSASLNNTLTLDAQGDENAVFIFQVQGSFSSAAGAQVALTNGALACNVFWKIEGLVDLATNTDMKGTIVANNAAIILNSGVQLEGRALSTTGAVTVAGVTVTTPLGCGIPELTGPIAPPLNSVACYTVFSGNGEVTNTGISFVTGDIGTNVGLTSGFQAENVTGTIHPNPDVSTAQCAADLNNVYTYLNTLPVDIELLYPAAFGQDLVLTPHTYLMNAATVLTGTVILNGQDNPDAVFVIKINGALSTGTYATVELINGTQAKNVFWKIDGATSLNDYANFKGTVIGNNGAVILNLGVQIEGRVLSTSGGITTFGINAVMTPGCEALSTSSNTIAKPMAQFYPNPFTDSITVSLNEFNTEGVELTIYNSLGAMVVKTALTQNNTVIETNLSSGMYYYQLQGKEGSIQTGKLIAK</sequence>
<evidence type="ECO:0000259" key="4">
    <source>
        <dbReference type="Pfam" id="PF18962"/>
    </source>
</evidence>
<evidence type="ECO:0000256" key="1">
    <source>
        <dbReference type="ARBA" id="ARBA00005445"/>
    </source>
</evidence>
<evidence type="ECO:0000256" key="2">
    <source>
        <dbReference type="ARBA" id="ARBA00022729"/>
    </source>
</evidence>
<keyword evidence="2 3" id="KW-0732">Signal</keyword>
<protein>
    <submittedName>
        <fullName evidence="5">Putative secreted protein (Por secretion system target)</fullName>
    </submittedName>
</protein>
<dbReference type="RefSeq" id="WP_112087004.1">
    <property type="nucleotide sequence ID" value="NZ_QLSV01000015.1"/>
</dbReference>
<dbReference type="InterPro" id="IPR026444">
    <property type="entry name" value="Secre_tail"/>
</dbReference>
<organism evidence="5 6">
    <name type="scientific">Flavobacterium lacus</name>
    <dbReference type="NCBI Taxonomy" id="1353778"/>
    <lineage>
        <taxon>Bacteria</taxon>
        <taxon>Pseudomonadati</taxon>
        <taxon>Bacteroidota</taxon>
        <taxon>Flavobacteriia</taxon>
        <taxon>Flavobacteriales</taxon>
        <taxon>Flavobacteriaceae</taxon>
        <taxon>Flavobacterium</taxon>
    </lineage>
</organism>
<reference evidence="5 6" key="1">
    <citation type="submission" date="2018-06" db="EMBL/GenBank/DDBJ databases">
        <title>Genomic Encyclopedia of Type Strains, Phase III (KMG-III): the genomes of soil and plant-associated and newly described type strains.</title>
        <authorList>
            <person name="Whitman W."/>
        </authorList>
    </citation>
    <scope>NUCLEOTIDE SEQUENCE [LARGE SCALE GENOMIC DNA]</scope>
    <source>
        <strain evidence="5 6">CGMCC 1.12504</strain>
    </source>
</reference>
<evidence type="ECO:0000313" key="5">
    <source>
        <dbReference type="EMBL" id="RAR46698.1"/>
    </source>
</evidence>
<accession>A0A328WTI7</accession>
<dbReference type="Proteomes" id="UP000249518">
    <property type="component" value="Unassembled WGS sequence"/>
</dbReference>
<dbReference type="NCBIfam" id="TIGR04183">
    <property type="entry name" value="Por_Secre_tail"/>
    <property type="match status" value="1"/>
</dbReference>
<keyword evidence="6" id="KW-1185">Reference proteome</keyword>
<dbReference type="Pfam" id="PF18962">
    <property type="entry name" value="Por_Secre_tail"/>
    <property type="match status" value="1"/>
</dbReference>
<comment type="similarity">
    <text evidence="1">Belongs to the ice-binding protein family.</text>
</comment>
<comment type="caution">
    <text evidence="5">The sequence shown here is derived from an EMBL/GenBank/DDBJ whole genome shotgun (WGS) entry which is preliminary data.</text>
</comment>
<dbReference type="EMBL" id="QLSV01000015">
    <property type="protein sequence ID" value="RAR46698.1"/>
    <property type="molecule type" value="Genomic_DNA"/>
</dbReference>
<feature type="domain" description="Secretion system C-terminal sorting" evidence="4">
    <location>
        <begin position="461"/>
        <end position="531"/>
    </location>
</feature>
<gene>
    <name evidence="5" type="ORF">B0I10_1154</name>
</gene>
<proteinExistence type="inferred from homology"/>
<dbReference type="InterPro" id="IPR021884">
    <property type="entry name" value="Ice-bd_prot"/>
</dbReference>
<feature type="chain" id="PRO_5016404638" evidence="3">
    <location>
        <begin position="25"/>
        <end position="533"/>
    </location>
</feature>
<feature type="signal peptide" evidence="3">
    <location>
        <begin position="1"/>
        <end position="24"/>
    </location>
</feature>
<name>A0A328WTI7_9FLAO</name>
<dbReference type="Pfam" id="PF11999">
    <property type="entry name" value="Ice_binding"/>
    <property type="match status" value="2"/>
</dbReference>
<dbReference type="OrthoDB" id="2082707at2"/>
<evidence type="ECO:0000256" key="3">
    <source>
        <dbReference type="SAM" id="SignalP"/>
    </source>
</evidence>